<feature type="non-terminal residue" evidence="1">
    <location>
        <position position="1"/>
    </location>
</feature>
<proteinExistence type="predicted"/>
<comment type="caution">
    <text evidence="1">The sequence shown here is derived from an EMBL/GenBank/DDBJ whole genome shotgun (WGS) entry which is preliminary data.</text>
</comment>
<keyword evidence="2" id="KW-1185">Reference proteome</keyword>
<protein>
    <submittedName>
        <fullName evidence="1">17943_t:CDS:1</fullName>
    </submittedName>
</protein>
<reference evidence="1" key="1">
    <citation type="submission" date="2021-06" db="EMBL/GenBank/DDBJ databases">
        <authorList>
            <person name="Kallberg Y."/>
            <person name="Tangrot J."/>
            <person name="Rosling A."/>
        </authorList>
    </citation>
    <scope>NUCLEOTIDE SEQUENCE</scope>
    <source>
        <strain evidence="1">IN212</strain>
    </source>
</reference>
<name>A0A9N9P0E2_9GLOM</name>
<organism evidence="1 2">
    <name type="scientific">Racocetra fulgida</name>
    <dbReference type="NCBI Taxonomy" id="60492"/>
    <lineage>
        <taxon>Eukaryota</taxon>
        <taxon>Fungi</taxon>
        <taxon>Fungi incertae sedis</taxon>
        <taxon>Mucoromycota</taxon>
        <taxon>Glomeromycotina</taxon>
        <taxon>Glomeromycetes</taxon>
        <taxon>Diversisporales</taxon>
        <taxon>Gigasporaceae</taxon>
        <taxon>Racocetra</taxon>
    </lineage>
</organism>
<dbReference type="AlphaFoldDB" id="A0A9N9P0E2"/>
<accession>A0A9N9P0E2</accession>
<dbReference type="EMBL" id="CAJVPZ010052316">
    <property type="protein sequence ID" value="CAG8780417.1"/>
    <property type="molecule type" value="Genomic_DNA"/>
</dbReference>
<feature type="non-terminal residue" evidence="1">
    <location>
        <position position="60"/>
    </location>
</feature>
<dbReference type="Proteomes" id="UP000789396">
    <property type="component" value="Unassembled WGS sequence"/>
</dbReference>
<gene>
    <name evidence="1" type="ORF">RFULGI_LOCUS15770</name>
</gene>
<dbReference type="OrthoDB" id="2411123at2759"/>
<evidence type="ECO:0000313" key="1">
    <source>
        <dbReference type="EMBL" id="CAG8780417.1"/>
    </source>
</evidence>
<evidence type="ECO:0000313" key="2">
    <source>
        <dbReference type="Proteomes" id="UP000789396"/>
    </source>
</evidence>
<sequence>LSQHENAKHSNYNIPPIQSYILPENSINEWKEMLVHAIHKQLSLAFQKTGKQVIKFPCME</sequence>